<name>A0AA39Q007_9AGAR</name>
<evidence type="ECO:0000259" key="2">
    <source>
        <dbReference type="Pfam" id="PF01693"/>
    </source>
</evidence>
<comment type="caution">
    <text evidence="3">The sequence shown here is derived from an EMBL/GenBank/DDBJ whole genome shotgun (WGS) entry which is preliminary data.</text>
</comment>
<dbReference type="AlphaFoldDB" id="A0AA39Q007"/>
<proteinExistence type="predicted"/>
<dbReference type="Gene3D" id="3.40.970.10">
    <property type="entry name" value="Ribonuclease H1, N-terminal domain"/>
    <property type="match status" value="1"/>
</dbReference>
<dbReference type="Pfam" id="PF01693">
    <property type="entry name" value="Cauli_VI"/>
    <property type="match status" value="1"/>
</dbReference>
<dbReference type="InterPro" id="IPR011320">
    <property type="entry name" value="RNase_H1_N"/>
</dbReference>
<dbReference type="EMBL" id="JAUEPU010000023">
    <property type="protein sequence ID" value="KAK0493727.1"/>
    <property type="molecule type" value="Genomic_DNA"/>
</dbReference>
<feature type="domain" description="Ribonuclease H1 N-terminal" evidence="2">
    <location>
        <begin position="144"/>
        <end position="184"/>
    </location>
</feature>
<gene>
    <name evidence="3" type="ORF">EDD18DRAFT_1356179</name>
</gene>
<evidence type="ECO:0000313" key="3">
    <source>
        <dbReference type="EMBL" id="KAK0493727.1"/>
    </source>
</evidence>
<dbReference type="InterPro" id="IPR009027">
    <property type="entry name" value="Ribosomal_bL9/RNase_H1_N"/>
</dbReference>
<evidence type="ECO:0000313" key="4">
    <source>
        <dbReference type="Proteomes" id="UP001175228"/>
    </source>
</evidence>
<reference evidence="3" key="1">
    <citation type="submission" date="2023-06" db="EMBL/GenBank/DDBJ databases">
        <authorList>
            <consortium name="Lawrence Berkeley National Laboratory"/>
            <person name="Ahrendt S."/>
            <person name="Sahu N."/>
            <person name="Indic B."/>
            <person name="Wong-Bajracharya J."/>
            <person name="Merenyi Z."/>
            <person name="Ke H.-M."/>
            <person name="Monk M."/>
            <person name="Kocsube S."/>
            <person name="Drula E."/>
            <person name="Lipzen A."/>
            <person name="Balint B."/>
            <person name="Henrissat B."/>
            <person name="Andreopoulos B."/>
            <person name="Martin F.M."/>
            <person name="Harder C.B."/>
            <person name="Rigling D."/>
            <person name="Ford K.L."/>
            <person name="Foster G.D."/>
            <person name="Pangilinan J."/>
            <person name="Papanicolaou A."/>
            <person name="Barry K."/>
            <person name="LaButti K."/>
            <person name="Viragh M."/>
            <person name="Koriabine M."/>
            <person name="Yan M."/>
            <person name="Riley R."/>
            <person name="Champramary S."/>
            <person name="Plett K.L."/>
            <person name="Tsai I.J."/>
            <person name="Slot J."/>
            <person name="Sipos G."/>
            <person name="Plett J."/>
            <person name="Nagy L.G."/>
            <person name="Grigoriev I.V."/>
        </authorList>
    </citation>
    <scope>NUCLEOTIDE SEQUENCE</scope>
    <source>
        <strain evidence="3">HWK02</strain>
    </source>
</reference>
<evidence type="ECO:0000256" key="1">
    <source>
        <dbReference type="SAM" id="MobiDB-lite"/>
    </source>
</evidence>
<accession>A0AA39Q007</accession>
<organism evidence="3 4">
    <name type="scientific">Armillaria luteobubalina</name>
    <dbReference type="NCBI Taxonomy" id="153913"/>
    <lineage>
        <taxon>Eukaryota</taxon>
        <taxon>Fungi</taxon>
        <taxon>Dikarya</taxon>
        <taxon>Basidiomycota</taxon>
        <taxon>Agaricomycotina</taxon>
        <taxon>Agaricomycetes</taxon>
        <taxon>Agaricomycetidae</taxon>
        <taxon>Agaricales</taxon>
        <taxon>Marasmiineae</taxon>
        <taxon>Physalacriaceae</taxon>
        <taxon>Armillaria</taxon>
    </lineage>
</organism>
<dbReference type="SUPFAM" id="SSF55658">
    <property type="entry name" value="L9 N-domain-like"/>
    <property type="match status" value="1"/>
</dbReference>
<dbReference type="InterPro" id="IPR037056">
    <property type="entry name" value="RNase_H1_N_sf"/>
</dbReference>
<feature type="compositionally biased region" description="Low complexity" evidence="1">
    <location>
        <begin position="89"/>
        <end position="106"/>
    </location>
</feature>
<sequence>MSHRMIRSSTPLVHSPTFLSTESSLSTDSLSEALSVIIISDDDKDPPLRHIKTCKAKHPIAAPTVFPAVIAAPTWYHKSNVSLHDESTTPKPSSLSSSPSPCTSGPSFQCNAQQMGGYQHPALPLQCPHQPRVMMRATGCRNGFYVIMNGRTMGVFDAWNLTEGSFLGVPHQSYRKFPTLDDAIATWTNQEIGYQADRHSNQSCYGPVWVMSQQCLTHTFYWLVVKGWSPGIYTVFEDALNAAGVAWYEVVIVQDYDMASRLFQDFEHSHEVNVITAS</sequence>
<protein>
    <recommendedName>
        <fullName evidence="2">Ribonuclease H1 N-terminal domain-containing protein</fullName>
    </recommendedName>
</protein>
<feature type="region of interest" description="Disordered" evidence="1">
    <location>
        <begin position="82"/>
        <end position="106"/>
    </location>
</feature>
<keyword evidence="4" id="KW-1185">Reference proteome</keyword>
<dbReference type="Proteomes" id="UP001175228">
    <property type="component" value="Unassembled WGS sequence"/>
</dbReference>